<evidence type="ECO:0008006" key="3">
    <source>
        <dbReference type="Google" id="ProtNLM"/>
    </source>
</evidence>
<evidence type="ECO:0000313" key="2">
    <source>
        <dbReference type="Proteomes" id="UP000431080"/>
    </source>
</evidence>
<organism evidence="1 2">
    <name type="scientific">Agromyces agglutinans</name>
    <dbReference type="NCBI Taxonomy" id="2662258"/>
    <lineage>
        <taxon>Bacteria</taxon>
        <taxon>Bacillati</taxon>
        <taxon>Actinomycetota</taxon>
        <taxon>Actinomycetes</taxon>
        <taxon>Micrococcales</taxon>
        <taxon>Microbacteriaceae</taxon>
        <taxon>Agromyces</taxon>
    </lineage>
</organism>
<accession>A0A6I2FF56</accession>
<comment type="caution">
    <text evidence="1">The sequence shown here is derived from an EMBL/GenBank/DDBJ whole genome shotgun (WGS) entry which is preliminary data.</text>
</comment>
<dbReference type="EMBL" id="WJIF01000011">
    <property type="protein sequence ID" value="MRG61340.1"/>
    <property type="molecule type" value="Genomic_DNA"/>
</dbReference>
<sequence>MLTLDEARAAFDRYAAREPLLIEGTLYVHRWYEDDSDYLPVWGAREFYVDDDHSYARWDQRVVFIDKRTGEVRLEFMPDHLDKIDAMTPVDERR</sequence>
<evidence type="ECO:0000313" key="1">
    <source>
        <dbReference type="EMBL" id="MRG61340.1"/>
    </source>
</evidence>
<reference evidence="1 2" key="1">
    <citation type="submission" date="2019-10" db="EMBL/GenBank/DDBJ databases">
        <authorList>
            <person name="Nie G."/>
            <person name="Ming H."/>
            <person name="Yi B."/>
        </authorList>
    </citation>
    <scope>NUCLEOTIDE SEQUENCE [LARGE SCALE GENOMIC DNA]</scope>
    <source>
        <strain evidence="1 2">CFH 90414</strain>
    </source>
</reference>
<dbReference type="AlphaFoldDB" id="A0A6I2FF56"/>
<name>A0A6I2FF56_9MICO</name>
<gene>
    <name evidence="1" type="ORF">GE115_15900</name>
</gene>
<dbReference type="RefSeq" id="WP_153685742.1">
    <property type="nucleotide sequence ID" value="NZ_WJIF01000011.1"/>
</dbReference>
<keyword evidence="2" id="KW-1185">Reference proteome</keyword>
<protein>
    <recommendedName>
        <fullName evidence="3">Immunity protein 35 domain-containing protein</fullName>
    </recommendedName>
</protein>
<dbReference type="Proteomes" id="UP000431080">
    <property type="component" value="Unassembled WGS sequence"/>
</dbReference>
<proteinExistence type="predicted"/>